<evidence type="ECO:0000313" key="1">
    <source>
        <dbReference type="EMBL" id="ELA46367.1"/>
    </source>
</evidence>
<proteinExistence type="predicted"/>
<accession>L2GSP6</accession>
<dbReference type="HOGENOM" id="CLU_2198986_0_0_1"/>
<organism evidence="1 2">
    <name type="scientific">Vavraia culicis (isolate floridensis)</name>
    <name type="common">Microsporidian parasite</name>
    <dbReference type="NCBI Taxonomy" id="948595"/>
    <lineage>
        <taxon>Eukaryota</taxon>
        <taxon>Fungi</taxon>
        <taxon>Fungi incertae sedis</taxon>
        <taxon>Microsporidia</taxon>
        <taxon>Pleistophoridae</taxon>
        <taxon>Vavraia</taxon>
    </lineage>
</organism>
<name>L2GSP6_VAVCU</name>
<dbReference type="InParanoid" id="L2GSP6"/>
<gene>
    <name evidence="1" type="ORF">VCUG_02131</name>
</gene>
<dbReference type="RefSeq" id="XP_008075145.1">
    <property type="nucleotide sequence ID" value="XM_008076954.1"/>
</dbReference>
<evidence type="ECO:0000313" key="2">
    <source>
        <dbReference type="Proteomes" id="UP000011081"/>
    </source>
</evidence>
<sequence length="108" mass="12651">MSADVHMWMDGSKKFLAKKLFSAIYRFNTLSKMYVCCLIVCNHPHQPLVKHVSSALTDVEMCLNEYFNVTTALHAHYMLFHYQELKLLFFYISKNIFTGNAECDQDMK</sequence>
<dbReference type="VEuPathDB" id="MicrosporidiaDB:VCUG_02131"/>
<reference evidence="2" key="1">
    <citation type="submission" date="2011-03" db="EMBL/GenBank/DDBJ databases">
        <title>The genome sequence of Vavraia culicis strain floridensis.</title>
        <authorList>
            <consortium name="The Broad Institute Genome Sequencing Platform"/>
            <person name="Cuomo C."/>
            <person name="Becnel J."/>
            <person name="Sanscrainte N."/>
            <person name="Young S.K."/>
            <person name="Zeng Q."/>
            <person name="Gargeya S."/>
            <person name="Fitzgerald M."/>
            <person name="Haas B."/>
            <person name="Abouelleil A."/>
            <person name="Alvarado L."/>
            <person name="Arachchi H.M."/>
            <person name="Berlin A."/>
            <person name="Chapman S.B."/>
            <person name="Gearin G."/>
            <person name="Goldberg J."/>
            <person name="Griggs A."/>
            <person name="Gujja S."/>
            <person name="Hansen M."/>
            <person name="Heiman D."/>
            <person name="Howarth C."/>
            <person name="Larimer J."/>
            <person name="Lui A."/>
            <person name="MacDonald P.J.P."/>
            <person name="McCowen C."/>
            <person name="Montmayeur A."/>
            <person name="Murphy C."/>
            <person name="Neiman D."/>
            <person name="Pearson M."/>
            <person name="Priest M."/>
            <person name="Roberts A."/>
            <person name="Saif S."/>
            <person name="Shea T."/>
            <person name="Sisk P."/>
            <person name="Stolte C."/>
            <person name="Sykes S."/>
            <person name="Wortman J."/>
            <person name="Nusbaum C."/>
            <person name="Birren B."/>
        </authorList>
    </citation>
    <scope>NUCLEOTIDE SEQUENCE [LARGE SCALE GENOMIC DNA]</scope>
    <source>
        <strain evidence="2">floridensis</strain>
    </source>
</reference>
<protein>
    <submittedName>
        <fullName evidence="1">Uncharacterized protein</fullName>
    </submittedName>
</protein>
<dbReference type="EMBL" id="GL877448">
    <property type="protein sequence ID" value="ELA46367.1"/>
    <property type="molecule type" value="Genomic_DNA"/>
</dbReference>
<dbReference type="Proteomes" id="UP000011081">
    <property type="component" value="Unassembled WGS sequence"/>
</dbReference>
<dbReference type="AlphaFoldDB" id="L2GSP6"/>
<keyword evidence="2" id="KW-1185">Reference proteome</keyword>
<dbReference type="GeneID" id="19879998"/>